<dbReference type="AlphaFoldDB" id="A0A4Y7T7X6"/>
<feature type="compositionally biased region" description="Polar residues" evidence="1">
    <location>
        <begin position="279"/>
        <end position="292"/>
    </location>
</feature>
<dbReference type="EMBL" id="QPFP01000023">
    <property type="protein sequence ID" value="TEB30286.1"/>
    <property type="molecule type" value="Genomic_DNA"/>
</dbReference>
<evidence type="ECO:0000256" key="1">
    <source>
        <dbReference type="SAM" id="MobiDB-lite"/>
    </source>
</evidence>
<name>A0A4Y7T7X6_COPMI</name>
<comment type="caution">
    <text evidence="2">The sequence shown here is derived from an EMBL/GenBank/DDBJ whole genome shotgun (WGS) entry which is preliminary data.</text>
</comment>
<dbReference type="SUPFAM" id="SSF52047">
    <property type="entry name" value="RNI-like"/>
    <property type="match status" value="1"/>
</dbReference>
<feature type="region of interest" description="Disordered" evidence="1">
    <location>
        <begin position="269"/>
        <end position="292"/>
    </location>
</feature>
<gene>
    <name evidence="2" type="ORF">FA13DRAFT_1774808</name>
</gene>
<dbReference type="OrthoDB" id="3238099at2759"/>
<proteinExistence type="predicted"/>
<evidence type="ECO:0008006" key="4">
    <source>
        <dbReference type="Google" id="ProtNLM"/>
    </source>
</evidence>
<evidence type="ECO:0000313" key="3">
    <source>
        <dbReference type="Proteomes" id="UP000298030"/>
    </source>
</evidence>
<feature type="compositionally biased region" description="Basic and acidic residues" evidence="1">
    <location>
        <begin position="269"/>
        <end position="278"/>
    </location>
</feature>
<protein>
    <recommendedName>
        <fullName evidence="4">F-box domain-containing protein</fullName>
    </recommendedName>
</protein>
<sequence length="432" mass="47711">MLAPTLSFRHFFPAWHRISIDNGRVMPQPVVPNEIWSQILRYVPRIHQTKLLEVSHLFHDIALDLVFSAVKDILPGGRTGVQLPQYESCDSTSIFEQLTIADALAALPHLRSFRWCGVHPRLTDAVARHIPNTIQSMNLQTASLNGSSSINHLAFAIPFLYPDDEEAHDTTVLDDDIRSAVNPTHFNDVLSSMNSLSLQSLTLDGECLSGMPVRVLSRLKELSICITTDCENLALDLVYRHAPQLQSLSIVGLIGQEIFPILAALHPDTVDKPGRDHSPSQPSTEAEASGSVRRSLQATLWSTTGGTIWPPSPALHSPHFYGASYRLPIQVMDLVTDIPTLQLVGLNRALWDVDRSDRDPEIKKWPDGKSSSARLKTSTPMISIGYSNTTRILVTAASPGDMEPNVCILRASRGWTPVYQGTMDMEPPVEEA</sequence>
<keyword evidence="3" id="KW-1185">Reference proteome</keyword>
<evidence type="ECO:0000313" key="2">
    <source>
        <dbReference type="EMBL" id="TEB30286.1"/>
    </source>
</evidence>
<organism evidence="2 3">
    <name type="scientific">Coprinellus micaceus</name>
    <name type="common">Glistening ink-cap mushroom</name>
    <name type="synonym">Coprinus micaceus</name>
    <dbReference type="NCBI Taxonomy" id="71717"/>
    <lineage>
        <taxon>Eukaryota</taxon>
        <taxon>Fungi</taxon>
        <taxon>Dikarya</taxon>
        <taxon>Basidiomycota</taxon>
        <taxon>Agaricomycotina</taxon>
        <taxon>Agaricomycetes</taxon>
        <taxon>Agaricomycetidae</taxon>
        <taxon>Agaricales</taxon>
        <taxon>Agaricineae</taxon>
        <taxon>Psathyrellaceae</taxon>
        <taxon>Coprinellus</taxon>
    </lineage>
</organism>
<accession>A0A4Y7T7X6</accession>
<dbReference type="Proteomes" id="UP000298030">
    <property type="component" value="Unassembled WGS sequence"/>
</dbReference>
<reference evidence="2 3" key="1">
    <citation type="journal article" date="2019" name="Nat. Ecol. Evol.">
        <title>Megaphylogeny resolves global patterns of mushroom evolution.</title>
        <authorList>
            <person name="Varga T."/>
            <person name="Krizsan K."/>
            <person name="Foldi C."/>
            <person name="Dima B."/>
            <person name="Sanchez-Garcia M."/>
            <person name="Sanchez-Ramirez S."/>
            <person name="Szollosi G.J."/>
            <person name="Szarkandi J.G."/>
            <person name="Papp V."/>
            <person name="Albert L."/>
            <person name="Andreopoulos W."/>
            <person name="Angelini C."/>
            <person name="Antonin V."/>
            <person name="Barry K.W."/>
            <person name="Bougher N.L."/>
            <person name="Buchanan P."/>
            <person name="Buyck B."/>
            <person name="Bense V."/>
            <person name="Catcheside P."/>
            <person name="Chovatia M."/>
            <person name="Cooper J."/>
            <person name="Damon W."/>
            <person name="Desjardin D."/>
            <person name="Finy P."/>
            <person name="Geml J."/>
            <person name="Haridas S."/>
            <person name="Hughes K."/>
            <person name="Justo A."/>
            <person name="Karasinski D."/>
            <person name="Kautmanova I."/>
            <person name="Kiss B."/>
            <person name="Kocsube S."/>
            <person name="Kotiranta H."/>
            <person name="LaButti K.M."/>
            <person name="Lechner B.E."/>
            <person name="Liimatainen K."/>
            <person name="Lipzen A."/>
            <person name="Lukacs Z."/>
            <person name="Mihaltcheva S."/>
            <person name="Morgado L.N."/>
            <person name="Niskanen T."/>
            <person name="Noordeloos M.E."/>
            <person name="Ohm R.A."/>
            <person name="Ortiz-Santana B."/>
            <person name="Ovrebo C."/>
            <person name="Racz N."/>
            <person name="Riley R."/>
            <person name="Savchenko A."/>
            <person name="Shiryaev A."/>
            <person name="Soop K."/>
            <person name="Spirin V."/>
            <person name="Szebenyi C."/>
            <person name="Tomsovsky M."/>
            <person name="Tulloss R.E."/>
            <person name="Uehling J."/>
            <person name="Grigoriev I.V."/>
            <person name="Vagvolgyi C."/>
            <person name="Papp T."/>
            <person name="Martin F.M."/>
            <person name="Miettinen O."/>
            <person name="Hibbett D.S."/>
            <person name="Nagy L.G."/>
        </authorList>
    </citation>
    <scope>NUCLEOTIDE SEQUENCE [LARGE SCALE GENOMIC DNA]</scope>
    <source>
        <strain evidence="2 3">FP101781</strain>
    </source>
</reference>